<accession>A0A814RPT5</accession>
<comment type="caution">
    <text evidence="2">The sequence shown here is derived from an EMBL/GenBank/DDBJ whole genome shotgun (WGS) entry which is preliminary data.</text>
</comment>
<dbReference type="OrthoDB" id="10063177at2759"/>
<name>A0A814RPT5_9BILA</name>
<sequence>MDLLSDAYHDQQLLVQKSFDDRVKQKLTEIEQQTKKNTEKQLRLLHEKHAKTIESYLDYCIELHRGVPLTGIEGNVAAKVACHFYEISPEDRNKLERSWRANDLPLTRTFIQLRPDKSTVFERNESRRLLMEPGTRVALDEHSRKEASKGIWQRLVSAPYMLSMVERDRYVVGEGEENVNEENILRTKRWIVVLGDPGSGKTSFVRWLVAHLAQRLRINGQHSTDFGPLRIPILIRIGEFVDALNRQSSLTLFDYIGQHKWMGKALVDESHISLNCLSNALNDYIKQGQALIILDGLDEIPVSEQRSKITNLVENFVENYVQTSTGISVFDNPHMNRLFDDPFRSGGNQLIVTSRIVGYHAAPLDVYTEEDIRAIEKQASEFVRIFREDVGILAARGESLYGFLHLTFQEYFTCLKLIDVDKLKQEKMATHSLCSEGKVQLVVQSLRRHMNNPRFRVPIALALEQDLSNSLLPLGAYIFIISANDLVNYPSDNVLFDALDQLMIAAGQYQWIFTWKRN</sequence>
<evidence type="ECO:0000313" key="3">
    <source>
        <dbReference type="Proteomes" id="UP000663882"/>
    </source>
</evidence>
<dbReference type="AlphaFoldDB" id="A0A814RPT5"/>
<evidence type="ECO:0000259" key="1">
    <source>
        <dbReference type="PROSITE" id="PS50837"/>
    </source>
</evidence>
<evidence type="ECO:0000313" key="2">
    <source>
        <dbReference type="EMBL" id="CAF1135806.1"/>
    </source>
</evidence>
<dbReference type="InterPro" id="IPR007111">
    <property type="entry name" value="NACHT_NTPase"/>
</dbReference>
<organism evidence="2 3">
    <name type="scientific">Rotaria sordida</name>
    <dbReference type="NCBI Taxonomy" id="392033"/>
    <lineage>
        <taxon>Eukaryota</taxon>
        <taxon>Metazoa</taxon>
        <taxon>Spiralia</taxon>
        <taxon>Gnathifera</taxon>
        <taxon>Rotifera</taxon>
        <taxon>Eurotatoria</taxon>
        <taxon>Bdelloidea</taxon>
        <taxon>Philodinida</taxon>
        <taxon>Philodinidae</taxon>
        <taxon>Rotaria</taxon>
    </lineage>
</organism>
<feature type="domain" description="NACHT" evidence="1">
    <location>
        <begin position="189"/>
        <end position="300"/>
    </location>
</feature>
<proteinExistence type="predicted"/>
<gene>
    <name evidence="2" type="ORF">RFH988_LOCUS21116</name>
</gene>
<dbReference type="Pfam" id="PF05729">
    <property type="entry name" value="NACHT"/>
    <property type="match status" value="1"/>
</dbReference>
<dbReference type="Proteomes" id="UP000663882">
    <property type="component" value="Unassembled WGS sequence"/>
</dbReference>
<protein>
    <recommendedName>
        <fullName evidence="1">NACHT domain-containing protein</fullName>
    </recommendedName>
</protein>
<dbReference type="EMBL" id="CAJNOO010001329">
    <property type="protein sequence ID" value="CAF1135806.1"/>
    <property type="molecule type" value="Genomic_DNA"/>
</dbReference>
<dbReference type="Gene3D" id="3.40.50.300">
    <property type="entry name" value="P-loop containing nucleotide triphosphate hydrolases"/>
    <property type="match status" value="1"/>
</dbReference>
<dbReference type="SUPFAM" id="SSF52540">
    <property type="entry name" value="P-loop containing nucleoside triphosphate hydrolases"/>
    <property type="match status" value="1"/>
</dbReference>
<dbReference type="PROSITE" id="PS50837">
    <property type="entry name" value="NACHT"/>
    <property type="match status" value="1"/>
</dbReference>
<reference evidence="2" key="1">
    <citation type="submission" date="2021-02" db="EMBL/GenBank/DDBJ databases">
        <authorList>
            <person name="Nowell W R."/>
        </authorList>
    </citation>
    <scope>NUCLEOTIDE SEQUENCE</scope>
</reference>
<dbReference type="InterPro" id="IPR027417">
    <property type="entry name" value="P-loop_NTPase"/>
</dbReference>